<dbReference type="InterPro" id="IPR016039">
    <property type="entry name" value="Thiolase-like"/>
</dbReference>
<dbReference type="RefSeq" id="WP_161313545.1">
    <property type="nucleotide sequence ID" value="NZ_WTUW01000001.1"/>
</dbReference>
<dbReference type="GO" id="GO:0044550">
    <property type="term" value="P:secondary metabolite biosynthetic process"/>
    <property type="evidence" value="ECO:0007669"/>
    <property type="project" value="TreeGrafter"/>
</dbReference>
<dbReference type="InterPro" id="IPR002878">
    <property type="entry name" value="ChsH2_C"/>
</dbReference>
<proteinExistence type="predicted"/>
<evidence type="ECO:0000259" key="3">
    <source>
        <dbReference type="Pfam" id="PF01796"/>
    </source>
</evidence>
<dbReference type="Proteomes" id="UP000476030">
    <property type="component" value="Unassembled WGS sequence"/>
</dbReference>
<dbReference type="InterPro" id="IPR022002">
    <property type="entry name" value="ChsH2_Znr"/>
</dbReference>
<dbReference type="SUPFAM" id="SSF50249">
    <property type="entry name" value="Nucleic acid-binding proteins"/>
    <property type="match status" value="1"/>
</dbReference>
<evidence type="ECO:0000256" key="2">
    <source>
        <dbReference type="ARBA" id="ARBA00023315"/>
    </source>
</evidence>
<protein>
    <submittedName>
        <fullName evidence="6">3-hydroxy-3-methylglutaryl CoA synthase</fullName>
    </submittedName>
</protein>
<dbReference type="InterPro" id="IPR013747">
    <property type="entry name" value="ACP_syn_III_C"/>
</dbReference>
<dbReference type="EMBL" id="WTUW01000001">
    <property type="protein sequence ID" value="MZR29051.1"/>
    <property type="molecule type" value="Genomic_DNA"/>
</dbReference>
<dbReference type="CDD" id="cd00827">
    <property type="entry name" value="init_cond_enzymes"/>
    <property type="match status" value="1"/>
</dbReference>
<accession>A0A6L8W2D1</accession>
<sequence length="489" mass="53213">MEVGILAYGGYIPQSRLQRSEIANAHTWFNPGLKGLAKGERAMANWDEDSVTMAVEAARDCLTELDREQISAVYMASTSFPFMDRQNAGIVADALNLNSSLQTLDFASSQRAGSAGLATALQVAKGGSGPILYTTAEKRSTKAASPLELTSGDGAAAFLVGQGKVIARLLGSHTEAVDFVDHFRGEGEAYDYSWEERWIRDEGYLKIVPAAVEALLSKSGVAAEDITTFCFPVAARGVAAMLAKKIGLPESAVADNLQANCGETGTAHSMVMLAHALENSKPGDKILVASFGQGSDALLFEVTEEIKSLPPRKGVSGYLARRYAETNYNKFLAFHDLINLERGIRAETDKKTGLTTLYRNKGMTQAMIGGKCSKCGTAQFPKSNMCVNENCGEIGTQEDYSFAERISKVNSFTADRLTYSPDPPAYYGMIQFEEGGRLMSDFTDISPETDIKVGMPMRMMFRVKDYDNKRGFRRYFWKATPADASNKGE</sequence>
<keyword evidence="1" id="KW-0808">Transferase</keyword>
<dbReference type="PANTHER" id="PTHR34069:SF2">
    <property type="entry name" value="BETA-KETOACYL-[ACYL-CARRIER-PROTEIN] SYNTHASE III"/>
    <property type="match status" value="1"/>
</dbReference>
<gene>
    <name evidence="6" type="ORF">GQE98_00235</name>
</gene>
<evidence type="ECO:0000256" key="1">
    <source>
        <dbReference type="ARBA" id="ARBA00022679"/>
    </source>
</evidence>
<dbReference type="InterPro" id="IPR012340">
    <property type="entry name" value="NA-bd_OB-fold"/>
</dbReference>
<reference evidence="6 7" key="1">
    <citation type="submission" date="2019-12" db="EMBL/GenBank/DDBJ databases">
        <title>Snethiella sp. nov. sp. isolated from sea sand.</title>
        <authorList>
            <person name="Kim J."/>
            <person name="Jeong S.E."/>
            <person name="Jung H.S."/>
            <person name="Jeon C.O."/>
        </authorList>
    </citation>
    <scope>NUCLEOTIDE SEQUENCE [LARGE SCALE GENOMIC DNA]</scope>
    <source>
        <strain evidence="6 7">DP05</strain>
    </source>
</reference>
<dbReference type="Pfam" id="PF01796">
    <property type="entry name" value="OB_ChsH2_C"/>
    <property type="match status" value="1"/>
</dbReference>
<evidence type="ECO:0000259" key="5">
    <source>
        <dbReference type="Pfam" id="PF12172"/>
    </source>
</evidence>
<dbReference type="Pfam" id="PF12172">
    <property type="entry name" value="zf-ChsH2"/>
    <property type="match status" value="1"/>
</dbReference>
<feature type="domain" description="ChsH2 C-terminal OB-fold" evidence="3">
    <location>
        <begin position="418"/>
        <end position="462"/>
    </location>
</feature>
<name>A0A6L8W2D1_9PROT</name>
<feature type="domain" description="Beta-ketoacyl-[acyl-carrier-protein] synthase III C-terminal" evidence="4">
    <location>
        <begin position="216"/>
        <end position="295"/>
    </location>
</feature>
<organism evidence="6 7">
    <name type="scientific">Sneathiella litorea</name>
    <dbReference type="NCBI Taxonomy" id="2606216"/>
    <lineage>
        <taxon>Bacteria</taxon>
        <taxon>Pseudomonadati</taxon>
        <taxon>Pseudomonadota</taxon>
        <taxon>Alphaproteobacteria</taxon>
        <taxon>Sneathiellales</taxon>
        <taxon>Sneathiellaceae</taxon>
        <taxon>Sneathiella</taxon>
    </lineage>
</organism>
<keyword evidence="2" id="KW-0012">Acyltransferase</keyword>
<dbReference type="Pfam" id="PF08541">
    <property type="entry name" value="ACP_syn_III_C"/>
    <property type="match status" value="1"/>
</dbReference>
<dbReference type="PANTHER" id="PTHR34069">
    <property type="entry name" value="3-OXOACYL-[ACYL-CARRIER-PROTEIN] SYNTHASE 3"/>
    <property type="match status" value="1"/>
</dbReference>
<evidence type="ECO:0000313" key="7">
    <source>
        <dbReference type="Proteomes" id="UP000476030"/>
    </source>
</evidence>
<evidence type="ECO:0000313" key="6">
    <source>
        <dbReference type="EMBL" id="MZR29051.1"/>
    </source>
</evidence>
<dbReference type="SUPFAM" id="SSF53901">
    <property type="entry name" value="Thiolase-like"/>
    <property type="match status" value="2"/>
</dbReference>
<evidence type="ECO:0000259" key="4">
    <source>
        <dbReference type="Pfam" id="PF08541"/>
    </source>
</evidence>
<comment type="caution">
    <text evidence="6">The sequence shown here is derived from an EMBL/GenBank/DDBJ whole genome shotgun (WGS) entry which is preliminary data.</text>
</comment>
<dbReference type="GO" id="GO:0016746">
    <property type="term" value="F:acyltransferase activity"/>
    <property type="evidence" value="ECO:0007669"/>
    <property type="project" value="UniProtKB-KW"/>
</dbReference>
<feature type="domain" description="ChsH2 rubredoxin-like zinc ribbon" evidence="5">
    <location>
        <begin position="368"/>
        <end position="392"/>
    </location>
</feature>
<keyword evidence="7" id="KW-1185">Reference proteome</keyword>
<dbReference type="Gene3D" id="3.40.47.10">
    <property type="match status" value="2"/>
</dbReference>
<dbReference type="AlphaFoldDB" id="A0A6L8W2D1"/>